<keyword evidence="2" id="KW-1185">Reference proteome</keyword>
<gene>
    <name evidence="1" type="ORF">AB0A88_07875</name>
</gene>
<reference evidence="1 2" key="1">
    <citation type="submission" date="2024-06" db="EMBL/GenBank/DDBJ databases">
        <title>The Natural Products Discovery Center: Release of the First 8490 Sequenced Strains for Exploring Actinobacteria Biosynthetic Diversity.</title>
        <authorList>
            <person name="Kalkreuter E."/>
            <person name="Kautsar S.A."/>
            <person name="Yang D."/>
            <person name="Bader C.D."/>
            <person name="Teijaro C.N."/>
            <person name="Fluegel L."/>
            <person name="Davis C.M."/>
            <person name="Simpson J.R."/>
            <person name="Lauterbach L."/>
            <person name="Steele A.D."/>
            <person name="Gui C."/>
            <person name="Meng S."/>
            <person name="Li G."/>
            <person name="Viehrig K."/>
            <person name="Ye F."/>
            <person name="Su P."/>
            <person name="Kiefer A.F."/>
            <person name="Nichols A."/>
            <person name="Cepeda A.J."/>
            <person name="Yan W."/>
            <person name="Fan B."/>
            <person name="Jiang Y."/>
            <person name="Adhikari A."/>
            <person name="Zheng C.-J."/>
            <person name="Schuster L."/>
            <person name="Cowan T.M."/>
            <person name="Smanski M.J."/>
            <person name="Chevrette M.G."/>
            <person name="De Carvalho L.P.S."/>
            <person name="Shen B."/>
        </authorList>
    </citation>
    <scope>NUCLEOTIDE SEQUENCE [LARGE SCALE GENOMIC DNA]</scope>
    <source>
        <strain evidence="1 2">NPDC045974</strain>
    </source>
</reference>
<dbReference type="RefSeq" id="WP_358469810.1">
    <property type="nucleotide sequence ID" value="NZ_JBEZAE010000003.1"/>
</dbReference>
<protein>
    <submittedName>
        <fullName evidence="1">Uncharacterized protein</fullName>
    </submittedName>
</protein>
<accession>A0ABV3C5K5</accession>
<evidence type="ECO:0000313" key="1">
    <source>
        <dbReference type="EMBL" id="MEU7070054.1"/>
    </source>
</evidence>
<dbReference type="EMBL" id="JBEZAE010000003">
    <property type="protein sequence ID" value="MEU7070054.1"/>
    <property type="molecule type" value="Genomic_DNA"/>
</dbReference>
<proteinExistence type="predicted"/>
<name>A0ABV3C5K5_9ACTN</name>
<sequence>MPNSYTTLWTNSLCRELERTGRAGQRLTMLFGGPHQSLPSFQRAGVQPGDRVYPVRAHRNRLHVLGVLEVARIIPYEIVGSVLPDDDYVKLLDWRLLKAGCVTEVLLGPPGAPLSFDTVVPGDLLERLTYTSRRGERVLKHVEDGRLLRSASVQGIYRLRADSAEELDRLVRRDGRTSGAEGVR</sequence>
<organism evidence="1 2">
    <name type="scientific">Streptomyces narbonensis</name>
    <dbReference type="NCBI Taxonomy" id="67333"/>
    <lineage>
        <taxon>Bacteria</taxon>
        <taxon>Bacillati</taxon>
        <taxon>Actinomycetota</taxon>
        <taxon>Actinomycetes</taxon>
        <taxon>Kitasatosporales</taxon>
        <taxon>Streptomycetaceae</taxon>
        <taxon>Streptomyces</taxon>
    </lineage>
</organism>
<evidence type="ECO:0000313" key="2">
    <source>
        <dbReference type="Proteomes" id="UP001551329"/>
    </source>
</evidence>
<dbReference type="Proteomes" id="UP001551329">
    <property type="component" value="Unassembled WGS sequence"/>
</dbReference>
<comment type="caution">
    <text evidence="1">The sequence shown here is derived from an EMBL/GenBank/DDBJ whole genome shotgun (WGS) entry which is preliminary data.</text>
</comment>